<evidence type="ECO:0000313" key="2">
    <source>
        <dbReference type="Proteomes" id="UP000016934"/>
    </source>
</evidence>
<protein>
    <submittedName>
        <fullName evidence="1">Uncharacterized protein</fullName>
    </submittedName>
</protein>
<reference evidence="1 2" key="1">
    <citation type="journal article" date="2012" name="PLoS Pathog.">
        <title>Diverse lifestyles and strategies of plant pathogenesis encoded in the genomes of eighteen Dothideomycetes fungi.</title>
        <authorList>
            <person name="Ohm R.A."/>
            <person name="Feau N."/>
            <person name="Henrissat B."/>
            <person name="Schoch C.L."/>
            <person name="Horwitz B.A."/>
            <person name="Barry K.W."/>
            <person name="Condon B.J."/>
            <person name="Copeland A.C."/>
            <person name="Dhillon B."/>
            <person name="Glaser F."/>
            <person name="Hesse C.N."/>
            <person name="Kosti I."/>
            <person name="LaButti K."/>
            <person name="Lindquist E.A."/>
            <person name="Lucas S."/>
            <person name="Salamov A.A."/>
            <person name="Bradshaw R.E."/>
            <person name="Ciuffetti L."/>
            <person name="Hamelin R.C."/>
            <person name="Kema G.H.J."/>
            <person name="Lawrence C."/>
            <person name="Scott J.A."/>
            <person name="Spatafora J.W."/>
            <person name="Turgeon B.G."/>
            <person name="de Wit P.J.G.M."/>
            <person name="Zhong S."/>
            <person name="Goodwin S.B."/>
            <person name="Grigoriev I.V."/>
        </authorList>
    </citation>
    <scope>NUCLEOTIDE SEQUENCE [LARGE SCALE GENOMIC DNA]</scope>
    <source>
        <strain evidence="2">ND90Pr / ATCC 201652</strain>
    </source>
</reference>
<dbReference type="GeneID" id="19136091"/>
<sequence length="116" mass="12829">MDVKMRTMYLRLNAVLDGILHVQSEMLPGRSGLFLLVLDMLLSVTACCHAIRDMFVRFYVPRCTFTRTYVEQLGYGVDIRLVGGVAGASCRDRRSGGGLGISDFETLMDSSVRAST</sequence>
<organism evidence="1 2">
    <name type="scientific">Cochliobolus sativus (strain ND90Pr / ATCC 201652)</name>
    <name type="common">Common root rot and spot blotch fungus</name>
    <name type="synonym">Bipolaris sorokiniana</name>
    <dbReference type="NCBI Taxonomy" id="665912"/>
    <lineage>
        <taxon>Eukaryota</taxon>
        <taxon>Fungi</taxon>
        <taxon>Dikarya</taxon>
        <taxon>Ascomycota</taxon>
        <taxon>Pezizomycotina</taxon>
        <taxon>Dothideomycetes</taxon>
        <taxon>Pleosporomycetidae</taxon>
        <taxon>Pleosporales</taxon>
        <taxon>Pleosporineae</taxon>
        <taxon>Pleosporaceae</taxon>
        <taxon>Bipolaris</taxon>
    </lineage>
</organism>
<gene>
    <name evidence="1" type="ORF">COCSADRAFT_296577</name>
</gene>
<evidence type="ECO:0000313" key="1">
    <source>
        <dbReference type="EMBL" id="EMD66272.1"/>
    </source>
</evidence>
<name>M2TBM8_COCSN</name>
<proteinExistence type="predicted"/>
<reference evidence="2" key="2">
    <citation type="journal article" date="2013" name="PLoS Genet.">
        <title>Comparative genome structure, secondary metabolite, and effector coding capacity across Cochliobolus pathogens.</title>
        <authorList>
            <person name="Condon B.J."/>
            <person name="Leng Y."/>
            <person name="Wu D."/>
            <person name="Bushley K.E."/>
            <person name="Ohm R.A."/>
            <person name="Otillar R."/>
            <person name="Martin J."/>
            <person name="Schackwitz W."/>
            <person name="Grimwood J."/>
            <person name="MohdZainudin N."/>
            <person name="Xue C."/>
            <person name="Wang R."/>
            <person name="Manning V.A."/>
            <person name="Dhillon B."/>
            <person name="Tu Z.J."/>
            <person name="Steffenson B.J."/>
            <person name="Salamov A."/>
            <person name="Sun H."/>
            <person name="Lowry S."/>
            <person name="LaButti K."/>
            <person name="Han J."/>
            <person name="Copeland A."/>
            <person name="Lindquist E."/>
            <person name="Barry K."/>
            <person name="Schmutz J."/>
            <person name="Baker S.E."/>
            <person name="Ciuffetti L.M."/>
            <person name="Grigoriev I.V."/>
            <person name="Zhong S."/>
            <person name="Turgeon B.G."/>
        </authorList>
    </citation>
    <scope>NUCLEOTIDE SEQUENCE [LARGE SCALE GENOMIC DNA]</scope>
    <source>
        <strain evidence="2">ND90Pr / ATCC 201652</strain>
    </source>
</reference>
<accession>M2TBM8</accession>
<dbReference type="HOGENOM" id="CLU_2096689_0_0_1"/>
<dbReference type="RefSeq" id="XP_007697805.1">
    <property type="nucleotide sequence ID" value="XM_007699615.1"/>
</dbReference>
<keyword evidence="2" id="KW-1185">Reference proteome</keyword>
<dbReference type="KEGG" id="bsc:COCSADRAFT_296577"/>
<dbReference type="AlphaFoldDB" id="M2TBM8"/>
<dbReference type="EMBL" id="KB445640">
    <property type="protein sequence ID" value="EMD66272.1"/>
    <property type="molecule type" value="Genomic_DNA"/>
</dbReference>
<dbReference type="Proteomes" id="UP000016934">
    <property type="component" value="Unassembled WGS sequence"/>
</dbReference>